<feature type="transmembrane region" description="Helical" evidence="1">
    <location>
        <begin position="313"/>
        <end position="332"/>
    </location>
</feature>
<sequence>MIVLLIGTIPEARRFERVTLLFIMISLWLVVALSESVGPDYDSYRAMYDAQNNNFAKQEFMFRWIGNWLSGNGFSFQVFYFTMISLYLFFLYYVFKRYRNYLVLNFLIFIIMPYGLIEGGFTYIRQNVAIAIFYFSLIYLVERRLIKYFACAFVAMLFHKSAALVIPVYFLAKKKISSQKSLLIYFSVLTFSLLLILPAFRSLIFAGIGLIPGYGNTYLEFRGGEFLTTVSTKGMVSYVYQALPIILLMIYRNSVVKSEIDNVLYNLTLFSLIALTLALQMRIMLRVEYYFVIAKVFSIPLLLNACETKRNRTISLLAMIAYFSIYFVALYYTGAEKHLFPYRTIFGFEVL</sequence>
<dbReference type="InterPro" id="IPR049458">
    <property type="entry name" value="EpsG-like"/>
</dbReference>
<feature type="transmembrane region" description="Helical" evidence="1">
    <location>
        <begin position="263"/>
        <end position="283"/>
    </location>
</feature>
<accession>A0A6L6GL95</accession>
<keyword evidence="5" id="KW-1185">Reference proteome</keyword>
<reference evidence="3 4" key="2">
    <citation type="submission" date="2019-12" db="EMBL/GenBank/DDBJ databases">
        <title>Erwinia sp. nov., isolated from droppings of birds in the Qinghai-Tiebt plateau of China.</title>
        <authorList>
            <person name="Ge Y."/>
        </authorList>
    </citation>
    <scope>NUCLEOTIDE SEQUENCE [LARGE SCALE GENOMIC DNA]</scope>
    <source>
        <strain evidence="3 4">J780</strain>
    </source>
</reference>
<dbReference type="Proteomes" id="UP000480164">
    <property type="component" value="Unassembled WGS sequence"/>
</dbReference>
<dbReference type="Pfam" id="PF14897">
    <property type="entry name" value="EpsG"/>
    <property type="match status" value="1"/>
</dbReference>
<protein>
    <recommendedName>
        <fullName evidence="6">EpsG family protein</fullName>
    </recommendedName>
</protein>
<dbReference type="EMBL" id="CP046509">
    <property type="protein sequence ID" value="QGU87015.1"/>
    <property type="molecule type" value="Genomic_DNA"/>
</dbReference>
<dbReference type="KEGG" id="erwi:GN242_07205"/>
<feature type="transmembrane region" description="Helical" evidence="1">
    <location>
        <begin position="102"/>
        <end position="125"/>
    </location>
</feature>
<feature type="transmembrane region" description="Helical" evidence="1">
    <location>
        <begin position="235"/>
        <end position="251"/>
    </location>
</feature>
<evidence type="ECO:0008006" key="6">
    <source>
        <dbReference type="Google" id="ProtNLM"/>
    </source>
</evidence>
<evidence type="ECO:0000256" key="1">
    <source>
        <dbReference type="SAM" id="Phobius"/>
    </source>
</evidence>
<dbReference type="AlphaFoldDB" id="A0A6I6EGI2"/>
<evidence type="ECO:0000313" key="4">
    <source>
        <dbReference type="Proteomes" id="UP000424752"/>
    </source>
</evidence>
<organism evidence="3 4">
    <name type="scientific">Erwinia sorbitola</name>
    <dbReference type="NCBI Taxonomy" id="2681984"/>
    <lineage>
        <taxon>Bacteria</taxon>
        <taxon>Pseudomonadati</taxon>
        <taxon>Pseudomonadota</taxon>
        <taxon>Gammaproteobacteria</taxon>
        <taxon>Enterobacterales</taxon>
        <taxon>Erwiniaceae</taxon>
        <taxon>Erwinia</taxon>
    </lineage>
</organism>
<feature type="transmembrane region" description="Helical" evidence="1">
    <location>
        <begin position="145"/>
        <end position="170"/>
    </location>
</feature>
<feature type="transmembrane region" description="Helical" evidence="1">
    <location>
        <begin position="289"/>
        <end position="306"/>
    </location>
</feature>
<dbReference type="RefSeq" id="WP_154751643.1">
    <property type="nucleotide sequence ID" value="NZ_CP046509.1"/>
</dbReference>
<evidence type="ECO:0000313" key="2">
    <source>
        <dbReference type="EMBL" id="MTD26398.1"/>
    </source>
</evidence>
<evidence type="ECO:0000313" key="3">
    <source>
        <dbReference type="EMBL" id="QGU87015.1"/>
    </source>
</evidence>
<dbReference type="Proteomes" id="UP000424752">
    <property type="component" value="Chromosome"/>
</dbReference>
<feature type="transmembrane region" description="Helical" evidence="1">
    <location>
        <begin position="20"/>
        <end position="38"/>
    </location>
</feature>
<keyword evidence="1" id="KW-0472">Membrane</keyword>
<name>A0A6I6EGI2_9GAMM</name>
<proteinExistence type="predicted"/>
<keyword evidence="1" id="KW-1133">Transmembrane helix</keyword>
<dbReference type="EMBL" id="WLZX01000001">
    <property type="protein sequence ID" value="MTD26398.1"/>
    <property type="molecule type" value="Genomic_DNA"/>
</dbReference>
<gene>
    <name evidence="2" type="ORF">GK011_05485</name>
    <name evidence="3" type="ORF">GN242_07205</name>
</gene>
<feature type="transmembrane region" description="Helical" evidence="1">
    <location>
        <begin position="182"/>
        <end position="215"/>
    </location>
</feature>
<evidence type="ECO:0000313" key="5">
    <source>
        <dbReference type="Proteomes" id="UP000480164"/>
    </source>
</evidence>
<keyword evidence="1" id="KW-0812">Transmembrane</keyword>
<accession>A0A6I6EGI2</accession>
<feature type="transmembrane region" description="Helical" evidence="1">
    <location>
        <begin position="74"/>
        <end position="95"/>
    </location>
</feature>
<reference evidence="2 5" key="1">
    <citation type="submission" date="2019-11" db="EMBL/GenBank/DDBJ databases">
        <title>Erwinia sp. nov., isolated from feces of birds in Tibet plateau of China.</title>
        <authorList>
            <person name="Ge Y."/>
        </authorList>
    </citation>
    <scope>NUCLEOTIDE SEQUENCE [LARGE SCALE GENOMIC DNA]</scope>
    <source>
        <strain evidence="2 5">J316</strain>
    </source>
</reference>